<dbReference type="Gene3D" id="3.40.720.10">
    <property type="entry name" value="Alkaline Phosphatase, subunit A"/>
    <property type="match status" value="1"/>
</dbReference>
<dbReference type="InterPro" id="IPR017850">
    <property type="entry name" value="Alkaline_phosphatase_core_sf"/>
</dbReference>
<reference evidence="2" key="1">
    <citation type="submission" date="2018-05" db="EMBL/GenBank/DDBJ databases">
        <authorList>
            <person name="Lanie J.A."/>
            <person name="Ng W.-L."/>
            <person name="Kazmierczak K.M."/>
            <person name="Andrzejewski T.M."/>
            <person name="Davidsen T.M."/>
            <person name="Wayne K.J."/>
            <person name="Tettelin H."/>
            <person name="Glass J.I."/>
            <person name="Rusch D."/>
            <person name="Podicherti R."/>
            <person name="Tsui H.-C.T."/>
            <person name="Winkler M.E."/>
        </authorList>
    </citation>
    <scope>NUCLEOTIDE SEQUENCE</scope>
</reference>
<protein>
    <recommendedName>
        <fullName evidence="1">Sulfatase N-terminal domain-containing protein</fullName>
    </recommendedName>
</protein>
<evidence type="ECO:0000259" key="1">
    <source>
        <dbReference type="Pfam" id="PF00884"/>
    </source>
</evidence>
<sequence>MDNRVEKFLLISIDCWRYDALSRTNPTLCTPKFDLVTQDFSFADRFFVTAPATRPSHTSLFTGLYPFEHGLYGQTYLKMFDQIQNLFQIFDQAGYRTLARSQRPDVFRFLDFESYITLLDPNAKQQHLGSLENFLEALKSPEESPQFCFLHLWYTHGGYGMGGVRSSPNLQQLVHQGKTEEALKFYYAAATHVLEFMLVEILKSLPLDEWAIFIFGDHGEGFCDEVMAHGDNLHQNVIRVPLLVNIPKTDQLVFPEDAPVSMIDLFPTILNLAELNI</sequence>
<feature type="domain" description="Sulfatase N-terminal" evidence="1">
    <location>
        <begin position="9"/>
        <end position="273"/>
    </location>
</feature>
<dbReference type="SUPFAM" id="SSF53649">
    <property type="entry name" value="Alkaline phosphatase-like"/>
    <property type="match status" value="1"/>
</dbReference>
<dbReference type="EMBL" id="UINC01130176">
    <property type="protein sequence ID" value="SVD11074.1"/>
    <property type="molecule type" value="Genomic_DNA"/>
</dbReference>
<dbReference type="PANTHER" id="PTHR43751">
    <property type="entry name" value="SULFATASE"/>
    <property type="match status" value="1"/>
</dbReference>
<feature type="non-terminal residue" evidence="2">
    <location>
        <position position="277"/>
    </location>
</feature>
<dbReference type="InterPro" id="IPR052701">
    <property type="entry name" value="GAG_Ulvan_Degrading_Sulfatases"/>
</dbReference>
<name>A0A382SMD8_9ZZZZ</name>
<dbReference type="AlphaFoldDB" id="A0A382SMD8"/>
<accession>A0A382SMD8</accession>
<dbReference type="PANTHER" id="PTHR43751:SF3">
    <property type="entry name" value="SULFATASE N-TERMINAL DOMAIN-CONTAINING PROTEIN"/>
    <property type="match status" value="1"/>
</dbReference>
<organism evidence="2">
    <name type="scientific">marine metagenome</name>
    <dbReference type="NCBI Taxonomy" id="408172"/>
    <lineage>
        <taxon>unclassified sequences</taxon>
        <taxon>metagenomes</taxon>
        <taxon>ecological metagenomes</taxon>
    </lineage>
</organism>
<gene>
    <name evidence="2" type="ORF">METZ01_LOCUS363928</name>
</gene>
<evidence type="ECO:0000313" key="2">
    <source>
        <dbReference type="EMBL" id="SVD11074.1"/>
    </source>
</evidence>
<dbReference type="InterPro" id="IPR000917">
    <property type="entry name" value="Sulfatase_N"/>
</dbReference>
<proteinExistence type="predicted"/>
<dbReference type="Pfam" id="PF00884">
    <property type="entry name" value="Sulfatase"/>
    <property type="match status" value="1"/>
</dbReference>